<dbReference type="InterPro" id="IPR028325">
    <property type="entry name" value="VG_K_chnl"/>
</dbReference>
<dbReference type="SMART" id="SM00225">
    <property type="entry name" value="BTB"/>
    <property type="match status" value="1"/>
</dbReference>
<dbReference type="EMBL" id="AFYH01042484">
    <property type="status" value="NOT_ANNOTATED_CDS"/>
    <property type="molecule type" value="Genomic_DNA"/>
</dbReference>
<dbReference type="InterPro" id="IPR011333">
    <property type="entry name" value="SKP1/BTB/POZ_sf"/>
</dbReference>
<keyword evidence="8" id="KW-0630">Potassium</keyword>
<dbReference type="SUPFAM" id="SSF81324">
    <property type="entry name" value="Voltage-gated potassium channels"/>
    <property type="match status" value="1"/>
</dbReference>
<dbReference type="PRINTS" id="PR01494">
    <property type="entry name" value="KV9CHANNEL"/>
</dbReference>
<dbReference type="GeneID" id="102352475"/>
<dbReference type="AlphaFoldDB" id="H3B9G6"/>
<evidence type="ECO:0000256" key="5">
    <source>
        <dbReference type="ARBA" id="ARBA00022692"/>
    </source>
</evidence>
<reference evidence="15" key="3">
    <citation type="submission" date="2025-09" db="UniProtKB">
        <authorList>
            <consortium name="Ensembl"/>
        </authorList>
    </citation>
    <scope>IDENTIFICATION</scope>
</reference>
<dbReference type="Proteomes" id="UP000008672">
    <property type="component" value="Unassembled WGS sequence"/>
</dbReference>
<dbReference type="InterPro" id="IPR003131">
    <property type="entry name" value="T1-type_BTB"/>
</dbReference>
<comment type="subcellular location">
    <subcellularLocation>
        <location evidence="1">Cell membrane</location>
        <topology evidence="1">Multi-pass membrane protein</topology>
    </subcellularLocation>
</comment>
<accession>H3B9G6</accession>
<keyword evidence="4" id="KW-0633">Potassium transport</keyword>
<feature type="transmembrane region" description="Helical" evidence="13">
    <location>
        <begin position="321"/>
        <end position="340"/>
    </location>
</feature>
<dbReference type="InterPro" id="IPR003971">
    <property type="entry name" value="K_chnl_volt-dep_Kv5/Kv9"/>
</dbReference>
<evidence type="ECO:0000256" key="11">
    <source>
        <dbReference type="ARBA" id="ARBA00023136"/>
    </source>
</evidence>
<dbReference type="FunFam" id="1.10.287.70:FF:000005">
    <property type="entry name" value="potassium voltage-gated channel subfamily G member 1"/>
    <property type="match status" value="1"/>
</dbReference>
<evidence type="ECO:0000256" key="12">
    <source>
        <dbReference type="ARBA" id="ARBA00023303"/>
    </source>
</evidence>
<evidence type="ECO:0000256" key="3">
    <source>
        <dbReference type="ARBA" id="ARBA00022475"/>
    </source>
</evidence>
<feature type="transmembrane region" description="Helical" evidence="13">
    <location>
        <begin position="185"/>
        <end position="206"/>
    </location>
</feature>
<dbReference type="eggNOG" id="KOG3713">
    <property type="taxonomic scope" value="Eukaryota"/>
</dbReference>
<evidence type="ECO:0000256" key="13">
    <source>
        <dbReference type="SAM" id="Phobius"/>
    </source>
</evidence>
<gene>
    <name evidence="15" type="primary">LOC102352475</name>
</gene>
<dbReference type="InterPro" id="IPR027359">
    <property type="entry name" value="Volt_channel_dom_sf"/>
</dbReference>
<evidence type="ECO:0000313" key="16">
    <source>
        <dbReference type="Proteomes" id="UP000008672"/>
    </source>
</evidence>
<keyword evidence="6" id="KW-0631">Potassium channel</keyword>
<feature type="transmembrane region" description="Helical" evidence="13">
    <location>
        <begin position="382"/>
        <end position="403"/>
    </location>
</feature>
<feature type="transmembrane region" description="Helical" evidence="13">
    <location>
        <begin position="218"/>
        <end position="236"/>
    </location>
</feature>
<dbReference type="GeneTree" id="ENSGT00940000155979"/>
<keyword evidence="2" id="KW-0813">Transport</keyword>
<dbReference type="GO" id="GO:0001508">
    <property type="term" value="P:action potential"/>
    <property type="evidence" value="ECO:0007669"/>
    <property type="project" value="TreeGrafter"/>
</dbReference>
<evidence type="ECO:0000256" key="7">
    <source>
        <dbReference type="ARBA" id="ARBA00022882"/>
    </source>
</evidence>
<keyword evidence="3" id="KW-1003">Cell membrane</keyword>
<dbReference type="GO" id="GO:0051260">
    <property type="term" value="P:protein homooligomerization"/>
    <property type="evidence" value="ECO:0007669"/>
    <property type="project" value="InterPro"/>
</dbReference>
<dbReference type="HOGENOM" id="CLU_011722_4_1_1"/>
<evidence type="ECO:0000259" key="14">
    <source>
        <dbReference type="SMART" id="SM00225"/>
    </source>
</evidence>
<keyword evidence="12" id="KW-0407">Ion channel</keyword>
<dbReference type="RefSeq" id="XP_005992871.1">
    <property type="nucleotide sequence ID" value="XM_005992809.2"/>
</dbReference>
<dbReference type="OMA" id="PPHNETI"/>
<keyword evidence="10" id="KW-0406">Ion transport</keyword>
<dbReference type="KEGG" id="lcm:102352475"/>
<dbReference type="PANTHER" id="PTHR11537">
    <property type="entry name" value="VOLTAGE-GATED POTASSIUM CHANNEL"/>
    <property type="match status" value="1"/>
</dbReference>
<dbReference type="InterPro" id="IPR003968">
    <property type="entry name" value="K_chnl_volt-dep_Kv"/>
</dbReference>
<keyword evidence="5 13" id="KW-0812">Transmembrane</keyword>
<protein>
    <recommendedName>
        <fullName evidence="14">BTB domain-containing protein</fullName>
    </recommendedName>
</protein>
<evidence type="ECO:0000256" key="4">
    <source>
        <dbReference type="ARBA" id="ARBA00022538"/>
    </source>
</evidence>
<evidence type="ECO:0000256" key="9">
    <source>
        <dbReference type="ARBA" id="ARBA00022989"/>
    </source>
</evidence>
<feature type="transmembrane region" description="Helical" evidence="13">
    <location>
        <begin position="248"/>
        <end position="269"/>
    </location>
</feature>
<evidence type="ECO:0000256" key="6">
    <source>
        <dbReference type="ARBA" id="ARBA00022826"/>
    </source>
</evidence>
<reference evidence="15" key="2">
    <citation type="submission" date="2025-08" db="UniProtKB">
        <authorList>
            <consortium name="Ensembl"/>
        </authorList>
    </citation>
    <scope>IDENTIFICATION</scope>
</reference>
<organism evidence="15 16">
    <name type="scientific">Latimeria chalumnae</name>
    <name type="common">Coelacanth</name>
    <dbReference type="NCBI Taxonomy" id="7897"/>
    <lineage>
        <taxon>Eukaryota</taxon>
        <taxon>Metazoa</taxon>
        <taxon>Chordata</taxon>
        <taxon>Craniata</taxon>
        <taxon>Vertebrata</taxon>
        <taxon>Euteleostomi</taxon>
        <taxon>Coelacanthiformes</taxon>
        <taxon>Coelacanthidae</taxon>
        <taxon>Latimeria</taxon>
    </lineage>
</organism>
<dbReference type="Gene3D" id="3.30.710.10">
    <property type="entry name" value="Potassium Channel Kv1.1, Chain A"/>
    <property type="match status" value="1"/>
</dbReference>
<evidence type="ECO:0000256" key="8">
    <source>
        <dbReference type="ARBA" id="ARBA00022958"/>
    </source>
</evidence>
<dbReference type="PRINTS" id="PR01491">
    <property type="entry name" value="KVCHANNEL"/>
</dbReference>
<evidence type="ECO:0000256" key="2">
    <source>
        <dbReference type="ARBA" id="ARBA00022448"/>
    </source>
</evidence>
<keyword evidence="16" id="KW-1185">Reference proteome</keyword>
<sequence length="491" mass="55944">MVYGQFYQKYKETEGTIKINVGGLKNTVAENVILKFPSTRLGKLLICDSVEAILELCDDYDADEEEYYFDRNPSLFAYVLNFYYTGKLHVMEELCAFYFSEEIEYWGISDLCVHSCCSYKYHECRANAVERDTDSLSDTFSIVALESIPTIHKDMEKFSSMWLGKHRKRLWLFLENPGYSFTSQVFAITSILVVLTSIVAMCFHSMPKYQLKEPQDPGLLTVETICIAFFTIEYLLRLVTAPSLRNFFINSLNAIDLISVLPFYSTLIVERIDENNFSLQNISRVVQVLRLMRMFRILKLARHSNGLKSLGATIRHSYDEVSLLIVFLAVGIAIFGSLIYSSEKEEEESGIVSIPVGWWWAAISMTTVGYGDTCPVTVTGKVIGCFCILFGLLMMALPVTVIFNRFTKYYRREKAINVALHNQEFKKLAAGLPYVNIRDIYVKKMRSTCIANTLSQAATVYSEKDSADSLKDSCDTNPLSPNDLNVNKFNF</sequence>
<dbReference type="Ensembl" id="ENSLACT00000018670.2">
    <property type="protein sequence ID" value="ENSLACP00000018537.2"/>
    <property type="gene ID" value="ENSLACG00000016320.2"/>
</dbReference>
<dbReference type="Pfam" id="PF00520">
    <property type="entry name" value="Ion_trans"/>
    <property type="match status" value="1"/>
</dbReference>
<feature type="domain" description="BTB" evidence="14">
    <location>
        <begin position="15"/>
        <end position="123"/>
    </location>
</feature>
<dbReference type="InterPro" id="IPR005821">
    <property type="entry name" value="Ion_trans_dom"/>
</dbReference>
<feature type="transmembrane region" description="Helical" evidence="13">
    <location>
        <begin position="352"/>
        <end position="370"/>
    </location>
</feature>
<dbReference type="Pfam" id="PF02214">
    <property type="entry name" value="BTB_2"/>
    <property type="match status" value="1"/>
</dbReference>
<keyword evidence="11 13" id="KW-0472">Membrane</keyword>
<evidence type="ECO:0000256" key="10">
    <source>
        <dbReference type="ARBA" id="ARBA00023065"/>
    </source>
</evidence>
<evidence type="ECO:0000256" key="1">
    <source>
        <dbReference type="ARBA" id="ARBA00004651"/>
    </source>
</evidence>
<dbReference type="InterPro" id="IPR000210">
    <property type="entry name" value="BTB/POZ_dom"/>
</dbReference>
<dbReference type="PRINTS" id="PR00169">
    <property type="entry name" value="KCHANNEL"/>
</dbReference>
<dbReference type="GO" id="GO:0008076">
    <property type="term" value="C:voltage-gated potassium channel complex"/>
    <property type="evidence" value="ECO:0007669"/>
    <property type="project" value="InterPro"/>
</dbReference>
<dbReference type="STRING" id="7897.ENSLACP00000018537"/>
<dbReference type="PANTHER" id="PTHR11537:SF39">
    <property type="entry name" value="POTASSIUM VOLTAGE-GATED CHANNEL SUBFAMILY S MEMBER 3"/>
    <property type="match status" value="1"/>
</dbReference>
<keyword evidence="9 13" id="KW-1133">Transmembrane helix</keyword>
<evidence type="ECO:0000313" key="15">
    <source>
        <dbReference type="Ensembl" id="ENSLACP00000018537.2"/>
    </source>
</evidence>
<dbReference type="SUPFAM" id="SSF54695">
    <property type="entry name" value="POZ domain"/>
    <property type="match status" value="1"/>
</dbReference>
<dbReference type="GO" id="GO:0005249">
    <property type="term" value="F:voltage-gated potassium channel activity"/>
    <property type="evidence" value="ECO:0007669"/>
    <property type="project" value="InterPro"/>
</dbReference>
<dbReference type="OrthoDB" id="296522at2759"/>
<dbReference type="InParanoid" id="H3B9G6"/>
<reference evidence="16" key="1">
    <citation type="submission" date="2011-08" db="EMBL/GenBank/DDBJ databases">
        <title>The draft genome of Latimeria chalumnae.</title>
        <authorList>
            <person name="Di Palma F."/>
            <person name="Alfoldi J."/>
            <person name="Johnson J."/>
            <person name="Berlin A."/>
            <person name="Gnerre S."/>
            <person name="Jaffe D."/>
            <person name="MacCallum I."/>
            <person name="Young S."/>
            <person name="Walker B.J."/>
            <person name="Lander E."/>
            <person name="Lindblad-Toh K."/>
        </authorList>
    </citation>
    <scope>NUCLEOTIDE SEQUENCE [LARGE SCALE GENOMIC DNA]</scope>
    <source>
        <strain evidence="16">Wild caught</strain>
    </source>
</reference>
<keyword evidence="7" id="KW-0851">Voltage-gated channel</keyword>
<dbReference type="Gene3D" id="1.20.120.350">
    <property type="entry name" value="Voltage-gated potassium channels. Chain C"/>
    <property type="match status" value="1"/>
</dbReference>
<proteinExistence type="predicted"/>
<name>H3B9G6_LATCH</name>
<dbReference type="Gene3D" id="1.10.287.70">
    <property type="match status" value="1"/>
</dbReference>